<gene>
    <name evidence="9" type="ORF">PR017_26835</name>
</gene>
<dbReference type="InterPro" id="IPR050570">
    <property type="entry name" value="Cell_wall_metabolism_enzyme"/>
</dbReference>
<dbReference type="InterPro" id="IPR016047">
    <property type="entry name" value="M23ase_b-sheet_dom"/>
</dbReference>
<dbReference type="AlphaFoldDB" id="A0AAF1KWM1"/>
<evidence type="ECO:0000313" key="9">
    <source>
        <dbReference type="EMBL" id="WFR98996.1"/>
    </source>
</evidence>
<evidence type="ECO:0000256" key="3">
    <source>
        <dbReference type="ARBA" id="ARBA00022723"/>
    </source>
</evidence>
<keyword evidence="7" id="KW-0472">Membrane</keyword>
<dbReference type="RefSeq" id="WP_111221136.1">
    <property type="nucleotide sequence ID" value="NZ_CP117259.1"/>
</dbReference>
<feature type="domain" description="M23ase beta-sheet core" evidence="8">
    <location>
        <begin position="441"/>
        <end position="538"/>
    </location>
</feature>
<dbReference type="GO" id="GO:0004222">
    <property type="term" value="F:metalloendopeptidase activity"/>
    <property type="evidence" value="ECO:0007669"/>
    <property type="project" value="TreeGrafter"/>
</dbReference>
<reference evidence="9 10" key="1">
    <citation type="journal article" date="2018" name="Sci. Rep.">
        <title>Rhizobium tumorigenes sp. nov., a novel plant tumorigenic bacterium isolated from cane gall tumors on thornless blackberry.</title>
        <authorList>
            <person name="Kuzmanovi N."/>
            <person name="Smalla K."/>
            <person name="Gronow S."/>
            <person name="PuBawska J."/>
        </authorList>
    </citation>
    <scope>NUCLEOTIDE SEQUENCE [LARGE SCALE GENOMIC DNA]</scope>
    <source>
        <strain evidence="9 10">1078</strain>
    </source>
</reference>
<geneLocation type="plasmid" evidence="9 10">
    <name>unnamed2</name>
</geneLocation>
<organism evidence="9 10">
    <name type="scientific">Rhizobium tumorigenes</name>
    <dbReference type="NCBI Taxonomy" id="2041385"/>
    <lineage>
        <taxon>Bacteria</taxon>
        <taxon>Pseudomonadati</taxon>
        <taxon>Pseudomonadota</taxon>
        <taxon>Alphaproteobacteria</taxon>
        <taxon>Hyphomicrobiales</taxon>
        <taxon>Rhizobiaceae</taxon>
        <taxon>Rhizobium/Agrobacterium group</taxon>
        <taxon>Rhizobium</taxon>
    </lineage>
</organism>
<evidence type="ECO:0000256" key="1">
    <source>
        <dbReference type="ARBA" id="ARBA00001947"/>
    </source>
</evidence>
<dbReference type="GO" id="GO:0046872">
    <property type="term" value="F:metal ion binding"/>
    <property type="evidence" value="ECO:0007669"/>
    <property type="project" value="UniProtKB-KW"/>
</dbReference>
<evidence type="ECO:0000259" key="8">
    <source>
        <dbReference type="Pfam" id="PF01551"/>
    </source>
</evidence>
<evidence type="ECO:0000256" key="4">
    <source>
        <dbReference type="ARBA" id="ARBA00022801"/>
    </source>
</evidence>
<dbReference type="Proteomes" id="UP000249499">
    <property type="component" value="Plasmid unnamed2"/>
</dbReference>
<dbReference type="CDD" id="cd12797">
    <property type="entry name" value="M23_peptidase"/>
    <property type="match status" value="1"/>
</dbReference>
<dbReference type="EMBL" id="CP117259">
    <property type="protein sequence ID" value="WFR98996.1"/>
    <property type="molecule type" value="Genomic_DNA"/>
</dbReference>
<evidence type="ECO:0000256" key="5">
    <source>
        <dbReference type="ARBA" id="ARBA00022833"/>
    </source>
</evidence>
<keyword evidence="5" id="KW-0862">Zinc</keyword>
<evidence type="ECO:0000256" key="7">
    <source>
        <dbReference type="SAM" id="Phobius"/>
    </source>
</evidence>
<accession>A0AAF1KWM1</accession>
<reference evidence="10" key="2">
    <citation type="journal article" date="2023" name="MicrobiologyOpen">
        <title>Genomics of the tumorigenes clade of the family Rhizobiaceae and description of Rhizobium rhododendri sp. nov.</title>
        <authorList>
            <person name="Kuzmanovic N."/>
            <person name="diCenzo G.C."/>
            <person name="Bunk B."/>
            <person name="Sproeer C."/>
            <person name="Fruehling A."/>
            <person name="Neumann-Schaal M."/>
            <person name="Overmann J."/>
            <person name="Smalla K."/>
        </authorList>
    </citation>
    <scope>NUCLEOTIDE SEQUENCE [LARGE SCALE GENOMIC DNA]</scope>
    <source>
        <strain evidence="10">1078</strain>
        <plasmid evidence="10">unnamed2</plasmid>
    </source>
</reference>
<dbReference type="GO" id="GO:0006508">
    <property type="term" value="P:proteolysis"/>
    <property type="evidence" value="ECO:0007669"/>
    <property type="project" value="UniProtKB-KW"/>
</dbReference>
<evidence type="ECO:0000256" key="2">
    <source>
        <dbReference type="ARBA" id="ARBA00022670"/>
    </source>
</evidence>
<dbReference type="Gene3D" id="2.70.70.10">
    <property type="entry name" value="Glucose Permease (Domain IIA)"/>
    <property type="match status" value="1"/>
</dbReference>
<keyword evidence="10" id="KW-1185">Reference proteome</keyword>
<evidence type="ECO:0000256" key="6">
    <source>
        <dbReference type="ARBA" id="ARBA00023049"/>
    </source>
</evidence>
<dbReference type="PANTHER" id="PTHR21666">
    <property type="entry name" value="PEPTIDASE-RELATED"/>
    <property type="match status" value="1"/>
</dbReference>
<dbReference type="Pfam" id="PF01551">
    <property type="entry name" value="Peptidase_M23"/>
    <property type="match status" value="1"/>
</dbReference>
<keyword evidence="3" id="KW-0479">Metal-binding</keyword>
<keyword evidence="7" id="KW-1133">Transmembrane helix</keyword>
<comment type="cofactor">
    <cofactor evidence="1">
        <name>Zn(2+)</name>
        <dbReference type="ChEBI" id="CHEBI:29105"/>
    </cofactor>
</comment>
<dbReference type="PANTHER" id="PTHR21666:SF288">
    <property type="entry name" value="CELL DIVISION PROTEIN YTFB"/>
    <property type="match status" value="1"/>
</dbReference>
<keyword evidence="9" id="KW-0614">Plasmid</keyword>
<evidence type="ECO:0000313" key="10">
    <source>
        <dbReference type="Proteomes" id="UP000249499"/>
    </source>
</evidence>
<keyword evidence="7" id="KW-0812">Transmembrane</keyword>
<dbReference type="SUPFAM" id="SSF51261">
    <property type="entry name" value="Duplicated hybrid motif"/>
    <property type="match status" value="1"/>
</dbReference>
<protein>
    <submittedName>
        <fullName evidence="9">M23 family metallopeptidase</fullName>
    </submittedName>
</protein>
<keyword evidence="4" id="KW-0378">Hydrolase</keyword>
<sequence length="601" mass="65186">MTEGPLYVQFPAEAAIPAQPHHETFHLPFFPRSAHARHLIALGLASAGSMALLAGVLYPLITRSAVALPVFVPPAQIVQPTPLALKGNRLEGKRHFDGSRFAQVAEKLATGETRIFTYHRLTLVFNGDTEQRDAPVASSFTEENEADTPVATPAVATFADSVYPRSANFASQRRSRFPIRGVPLNVTVATAGATQPHREFQRLVSMPKSRQDLTDILKTAGIAEDRREQLVQALATDTVVPGDSLELLMEKGHTEGSPKLVLAKLRSENGSERVVASDDSNGFKPLADDRLFSTLYSEGQPDAPSSSEVAAVDLKDLGSGDQKDVRERLTKAGLSDTAIEHLVKLAAAKGIPLAGTTGTPDSVDLLFRKADDSDSELMFIEFHSGDEAHRFYLHKDGTDSSEYYDEKGHSVAKVLNPKPVPNGQLGDGFAWRIHPILGVRKFHNGVDFRAPMGSPIMAAGDGTVELISTEVGYGKYIRIRHDGGYETTYAHISATPSGLKVGQRVKQGQVIAYVGSTGYSTGPHLYYELRVNGRYENPLTAKLPAGTNLTGASLDSLRSQVDHVDSIMSYLDVPTPEVSRSSLPMDRPFGLFQDHAGHIHR</sequence>
<feature type="transmembrane region" description="Helical" evidence="7">
    <location>
        <begin position="39"/>
        <end position="61"/>
    </location>
</feature>
<keyword evidence="2" id="KW-0645">Protease</keyword>
<proteinExistence type="predicted"/>
<keyword evidence="6" id="KW-0482">Metalloprotease</keyword>
<dbReference type="KEGG" id="rtu:PR017_26835"/>
<name>A0AAF1KWM1_9HYPH</name>
<dbReference type="InterPro" id="IPR011055">
    <property type="entry name" value="Dup_hybrid_motif"/>
</dbReference>